<protein>
    <submittedName>
        <fullName evidence="7">WD repeat-containing protein 43</fullName>
    </submittedName>
</protein>
<keyword evidence="3" id="KW-0853">WD repeat</keyword>
<gene>
    <name evidence="7" type="primary">LOC111018389</name>
</gene>
<dbReference type="InterPro" id="IPR015943">
    <property type="entry name" value="WD40/YVTN_repeat-like_dom_sf"/>
</dbReference>
<feature type="region of interest" description="Disordered" evidence="4">
    <location>
        <begin position="584"/>
        <end position="628"/>
    </location>
</feature>
<proteinExistence type="predicted"/>
<sequence length="628" mass="68200">MKKEMLKSPPITAFTPDGDYLAILSPNETVKIWSARDGSLLAEWKDSEGKTDVGYSCLACCFVRKKHQKKKSSCVIAIGTDNGDVLAVNASSGETKWVSAGCHIGGVIGLSFANKGRRLRTVGSNGMASEMDTETGNIIKEFKASKKSISSSAFSPDEKYLAVAGKKLRILSTDNGDELMVHSDKLGPVKLVSISDDAKAIITSEFGAKHLQVWWCDMSARKLSRGPVLSMKHPPFVSECKNISNEEDSIVVLSVSVSGVAYVWRLKILSEDEVSPNKVTVKANDAQSAEENHGSAKKNRISVIASRIDGSGDNEVSVLVTHGSMDQPQLSLFNIGYSVKEDLNTAHEKKTLQQNDDFSGQGPHEIEQAVTTPKSKKSKKKRAASDIDSLTAGDVSGVGNGDASDVLFNDDINEPTMGEKLASLNLLDQDEDESHEQEEPSVPAIPPSADSVQVLLKQALHADDRALLLECLYTKDDKVISKSIAQLNSSDVLKLLHSLISIIQSRGAILVCALPWLRGLLLQHASRIMSQESSLLALNSLYQLIESRISTFQSAVLLSSSLDFLYTGVLDEEVDDNDAIVPIIYEDEDDSDDQESGDEMETDEDEEEEEREEAFGDLSAGEVDDISE</sequence>
<dbReference type="InterPro" id="IPR001680">
    <property type="entry name" value="WD40_rpt"/>
</dbReference>
<dbReference type="PANTHER" id="PTHR45290">
    <property type="entry name" value="OS03G0300300 PROTEIN"/>
    <property type="match status" value="1"/>
</dbReference>
<feature type="compositionally biased region" description="Acidic residues" evidence="4">
    <location>
        <begin position="585"/>
        <end position="612"/>
    </location>
</feature>
<dbReference type="PANTHER" id="PTHR45290:SF3">
    <property type="entry name" value="OS01G0649000 PROTEIN"/>
    <property type="match status" value="1"/>
</dbReference>
<evidence type="ECO:0000313" key="7">
    <source>
        <dbReference type="RefSeq" id="XP_022150139.1"/>
    </source>
</evidence>
<dbReference type="OrthoDB" id="30195at2759"/>
<organism evidence="6 7">
    <name type="scientific">Momordica charantia</name>
    <name type="common">Bitter gourd</name>
    <name type="synonym">Balsam pear</name>
    <dbReference type="NCBI Taxonomy" id="3673"/>
    <lineage>
        <taxon>Eukaryota</taxon>
        <taxon>Viridiplantae</taxon>
        <taxon>Streptophyta</taxon>
        <taxon>Embryophyta</taxon>
        <taxon>Tracheophyta</taxon>
        <taxon>Spermatophyta</taxon>
        <taxon>Magnoliopsida</taxon>
        <taxon>eudicotyledons</taxon>
        <taxon>Gunneridae</taxon>
        <taxon>Pentapetalae</taxon>
        <taxon>rosids</taxon>
        <taxon>fabids</taxon>
        <taxon>Cucurbitales</taxon>
        <taxon>Cucurbitaceae</taxon>
        <taxon>Momordiceae</taxon>
        <taxon>Momordica</taxon>
    </lineage>
</organism>
<dbReference type="InterPro" id="IPR007148">
    <property type="entry name" value="SSU_processome_Utp12"/>
</dbReference>
<accession>A0A6J1D938</accession>
<feature type="repeat" description="WD" evidence="3">
    <location>
        <begin position="13"/>
        <end position="43"/>
    </location>
</feature>
<evidence type="ECO:0000256" key="3">
    <source>
        <dbReference type="PROSITE-ProRule" id="PRU00221"/>
    </source>
</evidence>
<keyword evidence="6" id="KW-1185">Reference proteome</keyword>
<dbReference type="SUPFAM" id="SSF50998">
    <property type="entry name" value="Quinoprotein alcohol dehydrogenase-like"/>
    <property type="match status" value="1"/>
</dbReference>
<comment type="subcellular location">
    <subcellularLocation>
        <location evidence="1">Nucleus</location>
        <location evidence="1">Nucleolus</location>
    </subcellularLocation>
</comment>
<name>A0A6J1D938_MOMCH</name>
<dbReference type="GO" id="GO:0005730">
    <property type="term" value="C:nucleolus"/>
    <property type="evidence" value="ECO:0007669"/>
    <property type="project" value="UniProtKB-SubCell"/>
</dbReference>
<dbReference type="PROSITE" id="PS50082">
    <property type="entry name" value="WD_REPEATS_2"/>
    <property type="match status" value="1"/>
</dbReference>
<dbReference type="Pfam" id="PF04003">
    <property type="entry name" value="Utp12"/>
    <property type="match status" value="1"/>
</dbReference>
<reference evidence="7" key="1">
    <citation type="submission" date="2025-08" db="UniProtKB">
        <authorList>
            <consortium name="RefSeq"/>
        </authorList>
    </citation>
    <scope>IDENTIFICATION</scope>
    <source>
        <strain evidence="7">OHB3-1</strain>
    </source>
</reference>
<evidence type="ECO:0000256" key="4">
    <source>
        <dbReference type="SAM" id="MobiDB-lite"/>
    </source>
</evidence>
<feature type="region of interest" description="Disordered" evidence="4">
    <location>
        <begin position="353"/>
        <end position="386"/>
    </location>
</feature>
<evidence type="ECO:0000256" key="2">
    <source>
        <dbReference type="ARBA" id="ARBA00023242"/>
    </source>
</evidence>
<dbReference type="AlphaFoldDB" id="A0A6J1D938"/>
<dbReference type="GeneID" id="111018389"/>
<dbReference type="SMART" id="SM00320">
    <property type="entry name" value="WD40"/>
    <property type="match status" value="2"/>
</dbReference>
<evidence type="ECO:0000313" key="6">
    <source>
        <dbReference type="Proteomes" id="UP000504603"/>
    </source>
</evidence>
<evidence type="ECO:0000259" key="5">
    <source>
        <dbReference type="Pfam" id="PF04003"/>
    </source>
</evidence>
<dbReference type="Gene3D" id="2.130.10.10">
    <property type="entry name" value="YVTN repeat-like/Quinoprotein amine dehydrogenase"/>
    <property type="match status" value="1"/>
</dbReference>
<feature type="domain" description="Small-subunit processome Utp12" evidence="5">
    <location>
        <begin position="464"/>
        <end position="565"/>
    </location>
</feature>
<dbReference type="KEGG" id="mcha:111018389"/>
<dbReference type="InterPro" id="IPR011047">
    <property type="entry name" value="Quinoprotein_ADH-like_sf"/>
</dbReference>
<dbReference type="RefSeq" id="XP_022150139.1">
    <property type="nucleotide sequence ID" value="XM_022294447.1"/>
</dbReference>
<keyword evidence="2" id="KW-0539">Nucleus</keyword>
<dbReference type="Proteomes" id="UP000504603">
    <property type="component" value="Unplaced"/>
</dbReference>
<evidence type="ECO:0000256" key="1">
    <source>
        <dbReference type="ARBA" id="ARBA00004604"/>
    </source>
</evidence>